<geneLocation type="plastid" evidence="1"/>
<reference evidence="1" key="1">
    <citation type="journal article" date="2019" name="Genome Biol. Evol.">
        <title>Plastid Genomes and Proteins Illuminate the Evolution of Eustigmatophyte Algae and Their Bacterial Endosymbionts.</title>
        <authorList>
            <person name="Sevcikova T."/>
            <person name="Yurchenko T."/>
            <person name="Fawley K.P."/>
            <person name="Amaral R."/>
            <person name="Strnad H."/>
            <person name="Santos L.M."/>
            <person name="Fawley M.W."/>
            <person name="Elias M."/>
        </authorList>
    </citation>
    <scope>NUCLEOTIDE SEQUENCE</scope>
</reference>
<organism evidence="1">
    <name type="scientific">Eustigmatophyceae sp. Chic 10/23 P-6w</name>
    <dbReference type="NCBI Taxonomy" id="1446905"/>
    <lineage>
        <taxon>Eukaryota</taxon>
        <taxon>Sar</taxon>
        <taxon>Stramenopiles</taxon>
        <taxon>Ochrophyta</taxon>
        <taxon>Eustigmatophyceae</taxon>
    </lineage>
</organism>
<gene>
    <name evidence="1" type="primary">clpN</name>
</gene>
<dbReference type="AlphaFoldDB" id="A0A3R5T8X4"/>
<dbReference type="EMBL" id="MK281454">
    <property type="protein sequence ID" value="QAA11624.1"/>
    <property type="molecule type" value="Genomic_DNA"/>
</dbReference>
<accession>A0A3R5T8X4</accession>
<dbReference type="RefSeq" id="YP_009550695.1">
    <property type="nucleotide sequence ID" value="NC_040296.1"/>
</dbReference>
<dbReference type="InterPro" id="IPR036628">
    <property type="entry name" value="Clp_N_dom_sf"/>
</dbReference>
<protein>
    <submittedName>
        <fullName evidence="1">N-domain of Clp chaperone</fullName>
    </submittedName>
</protein>
<keyword evidence="1" id="KW-0934">Plastid</keyword>
<sequence length="171" mass="19890">MSIPYNKQLRFKKSFKRKALLSNDLKKALLIAFNEAKRNKIYVTPELLLYGLISQQNSIAAKLLSTTISEFRNNKNLTSVLISQRIRELNSKNFEEKNILYTNKTNNFSSKLWDENASTPWLSPEVKEILKKSFQSTLQSKRKIVVVNTKLILFELLSKELIRELLVKVIN</sequence>
<name>A0A3R5T8X4_9STRA</name>
<dbReference type="GeneID" id="38947744"/>
<dbReference type="Gene3D" id="1.10.1780.10">
    <property type="entry name" value="Clp, N-terminal domain"/>
    <property type="match status" value="1"/>
</dbReference>
<proteinExistence type="predicted"/>
<evidence type="ECO:0000313" key="1">
    <source>
        <dbReference type="EMBL" id="QAA11624.1"/>
    </source>
</evidence>